<name>A0ABS5RRI5_9HYPH</name>
<dbReference type="Gene3D" id="3.90.550.10">
    <property type="entry name" value="Spore Coat Polysaccharide Biosynthesis Protein SpsA, Chain A"/>
    <property type="match status" value="1"/>
</dbReference>
<sequence>MLNRNRKPLDVTPAEWSRILEGGRIQPSSAEKASVDIIVPVYSGYQETLRCIASVLTSTNTTVYRLVLVDDCGPDAELRRRIGELADHPQVTILVMERNSGFVASCNRAMSQRNGRDVVLLNSDAEVYGNWLDRLRSACYSDDDIGTVTPLTNNGEICSYPHFIRDNFRPLEISDAELDRFASEENPGFIVDAPTGVGFCMYIRNALLDAVGLFDLVFGAGYGEENDLCQRGLAAGFRSTITADTFVTHYGGVSFGASKAKRIDNAIRLISERHPNYLAEVGDFIREDPLRPARIRLDERRLQNENIKPAVFIVTHALGGGTQKHVEELDNRLIEAGLRVVIAAPVEGDSASFALHGDVIETPNLAATSSFPLTREGLREAITAQRTGFGHVQHTIRFGNSHPSLFGGAFKAAGVPYYVTLHDYFAICPRVTMIDGSGVFCGEPAVSVCEECVAMNGSSVSVKSVPVWRKEWAAFIQGAVSTYVPDEDVAERLRRNLPQVSLSVRPHFEAAFRSSIKANKVNNPEGIVRIGIIGAIGPHKGSRILRDLAQISQLSELRIEFSLIGYSDIDEELCSYENFSVSGPYKRADLPRLIDAANIDRILLPAVWPETYSYALTEILRAGCLPVAFEIGAVANRLRRYGVGRLVPLIYAFDPVSLLDELVRPIAQDEVGEIDTFKDAAYSNFLSEYYSLEVPQGVNSGLHGDNQVRLGLASRHVFA</sequence>
<accession>A0ABS5RRI5</accession>
<dbReference type="PANTHER" id="PTHR43179:SF12">
    <property type="entry name" value="GALACTOFURANOSYLTRANSFERASE GLFT2"/>
    <property type="match status" value="1"/>
</dbReference>
<protein>
    <submittedName>
        <fullName evidence="5">Glycosyltransferase</fullName>
    </submittedName>
</protein>
<gene>
    <name evidence="5" type="ORF">JYU29_01750</name>
</gene>
<evidence type="ECO:0000256" key="3">
    <source>
        <dbReference type="ARBA" id="ARBA00022679"/>
    </source>
</evidence>
<reference evidence="5 6" key="1">
    <citation type="submission" date="2021-03" db="EMBL/GenBank/DDBJ databases">
        <title>Tianweitania aestuarii sp. nov., isolated from a tidal flat.</title>
        <authorList>
            <person name="Park S."/>
            <person name="Yoon J.-H."/>
        </authorList>
    </citation>
    <scope>NUCLEOTIDE SEQUENCE [LARGE SCALE GENOMIC DNA]</scope>
    <source>
        <strain evidence="5 6">BSSL-BM11</strain>
    </source>
</reference>
<comment type="caution">
    <text evidence="5">The sequence shown here is derived from an EMBL/GenBank/DDBJ whole genome shotgun (WGS) entry which is preliminary data.</text>
</comment>
<evidence type="ECO:0000313" key="5">
    <source>
        <dbReference type="EMBL" id="MBS9719405.1"/>
    </source>
</evidence>
<evidence type="ECO:0000259" key="4">
    <source>
        <dbReference type="Pfam" id="PF00535"/>
    </source>
</evidence>
<comment type="similarity">
    <text evidence="1">Belongs to the glycosyltransferase 2 family.</text>
</comment>
<keyword evidence="2" id="KW-0328">Glycosyltransferase</keyword>
<dbReference type="SUPFAM" id="SSF53448">
    <property type="entry name" value="Nucleotide-diphospho-sugar transferases"/>
    <property type="match status" value="1"/>
</dbReference>
<evidence type="ECO:0000256" key="1">
    <source>
        <dbReference type="ARBA" id="ARBA00006739"/>
    </source>
</evidence>
<feature type="domain" description="Glycosyltransferase 2-like" evidence="4">
    <location>
        <begin position="37"/>
        <end position="151"/>
    </location>
</feature>
<keyword evidence="3" id="KW-0808">Transferase</keyword>
<dbReference type="Proteomes" id="UP001297272">
    <property type="component" value="Unassembled WGS sequence"/>
</dbReference>
<dbReference type="InterPro" id="IPR001173">
    <property type="entry name" value="Glyco_trans_2-like"/>
</dbReference>
<dbReference type="Pfam" id="PF00535">
    <property type="entry name" value="Glycos_transf_2"/>
    <property type="match status" value="1"/>
</dbReference>
<proteinExistence type="inferred from homology"/>
<keyword evidence="6" id="KW-1185">Reference proteome</keyword>
<dbReference type="SUPFAM" id="SSF53756">
    <property type="entry name" value="UDP-Glycosyltransferase/glycogen phosphorylase"/>
    <property type="match status" value="1"/>
</dbReference>
<dbReference type="EMBL" id="JAFMNX010000001">
    <property type="protein sequence ID" value="MBS9719405.1"/>
    <property type="molecule type" value="Genomic_DNA"/>
</dbReference>
<dbReference type="RefSeq" id="WP_213983053.1">
    <property type="nucleotide sequence ID" value="NZ_JAFMNX010000001.1"/>
</dbReference>
<organism evidence="5 6">
    <name type="scientific">Tianweitania aestuarii</name>
    <dbReference type="NCBI Taxonomy" id="2814886"/>
    <lineage>
        <taxon>Bacteria</taxon>
        <taxon>Pseudomonadati</taxon>
        <taxon>Pseudomonadota</taxon>
        <taxon>Alphaproteobacteria</taxon>
        <taxon>Hyphomicrobiales</taxon>
        <taxon>Phyllobacteriaceae</taxon>
        <taxon>Tianweitania</taxon>
    </lineage>
</organism>
<dbReference type="InterPro" id="IPR029044">
    <property type="entry name" value="Nucleotide-diphossugar_trans"/>
</dbReference>
<evidence type="ECO:0000256" key="2">
    <source>
        <dbReference type="ARBA" id="ARBA00022676"/>
    </source>
</evidence>
<dbReference type="Gene3D" id="3.40.50.2000">
    <property type="entry name" value="Glycogen Phosphorylase B"/>
    <property type="match status" value="2"/>
</dbReference>
<evidence type="ECO:0000313" key="6">
    <source>
        <dbReference type="Proteomes" id="UP001297272"/>
    </source>
</evidence>
<dbReference type="PANTHER" id="PTHR43179">
    <property type="entry name" value="RHAMNOSYLTRANSFERASE WBBL"/>
    <property type="match status" value="1"/>
</dbReference>